<reference evidence="2 3" key="1">
    <citation type="journal article" date="2018" name="Nat. Genet.">
        <title>The Rosa genome provides new insights in the design of modern roses.</title>
        <authorList>
            <person name="Bendahmane M."/>
        </authorList>
    </citation>
    <scope>NUCLEOTIDE SEQUENCE [LARGE SCALE GENOMIC DNA]</scope>
    <source>
        <strain evidence="3">cv. Old Blush</strain>
    </source>
</reference>
<comment type="caution">
    <text evidence="2">The sequence shown here is derived from an EMBL/GenBank/DDBJ whole genome shotgun (WGS) entry which is preliminary data.</text>
</comment>
<protein>
    <submittedName>
        <fullName evidence="2">Uncharacterized protein</fullName>
    </submittedName>
</protein>
<dbReference type="EMBL" id="PDCK01000045">
    <property type="protein sequence ID" value="PRQ17881.1"/>
    <property type="molecule type" value="Genomic_DNA"/>
</dbReference>
<sequence length="110" mass="12453">MQSQLSMVEAIMDPATFLVVWFIMSSIPFLPFMFQSRSDVQTRNAGIELGFWISLSYLLEALGYLHLMLAVHCLFPSLQEASSNLTLSYISEMRKLIKRKSTESRGGGKL</sequence>
<keyword evidence="3" id="KW-1185">Reference proteome</keyword>
<proteinExistence type="predicted"/>
<evidence type="ECO:0000313" key="2">
    <source>
        <dbReference type="EMBL" id="PRQ17881.1"/>
    </source>
</evidence>
<name>A0A2P6P7G7_ROSCH</name>
<evidence type="ECO:0000256" key="1">
    <source>
        <dbReference type="SAM" id="Phobius"/>
    </source>
</evidence>
<keyword evidence="1" id="KW-0812">Transmembrane</keyword>
<feature type="transmembrane region" description="Helical" evidence="1">
    <location>
        <begin position="55"/>
        <end position="78"/>
    </location>
</feature>
<organism evidence="2 3">
    <name type="scientific">Rosa chinensis</name>
    <name type="common">China rose</name>
    <dbReference type="NCBI Taxonomy" id="74649"/>
    <lineage>
        <taxon>Eukaryota</taxon>
        <taxon>Viridiplantae</taxon>
        <taxon>Streptophyta</taxon>
        <taxon>Embryophyta</taxon>
        <taxon>Tracheophyta</taxon>
        <taxon>Spermatophyta</taxon>
        <taxon>Magnoliopsida</taxon>
        <taxon>eudicotyledons</taxon>
        <taxon>Gunneridae</taxon>
        <taxon>Pentapetalae</taxon>
        <taxon>rosids</taxon>
        <taxon>fabids</taxon>
        <taxon>Rosales</taxon>
        <taxon>Rosaceae</taxon>
        <taxon>Rosoideae</taxon>
        <taxon>Rosoideae incertae sedis</taxon>
        <taxon>Rosa</taxon>
    </lineage>
</organism>
<dbReference type="Proteomes" id="UP000238479">
    <property type="component" value="Chromosome 7"/>
</dbReference>
<dbReference type="AlphaFoldDB" id="A0A2P6P7G7"/>
<keyword evidence="1" id="KW-0472">Membrane</keyword>
<keyword evidence="1" id="KW-1133">Transmembrane helix</keyword>
<gene>
    <name evidence="2" type="ORF">RchiOBHm_Chr7g0199801</name>
</gene>
<feature type="transmembrane region" description="Helical" evidence="1">
    <location>
        <begin position="15"/>
        <end position="34"/>
    </location>
</feature>
<dbReference type="Gramene" id="PRQ17881">
    <property type="protein sequence ID" value="PRQ17881"/>
    <property type="gene ID" value="RchiOBHm_Chr7g0199801"/>
</dbReference>
<evidence type="ECO:0000313" key="3">
    <source>
        <dbReference type="Proteomes" id="UP000238479"/>
    </source>
</evidence>
<accession>A0A2P6P7G7</accession>